<evidence type="ECO:0000313" key="2">
    <source>
        <dbReference type="EMBL" id="PPS97710.1"/>
    </source>
</evidence>
<dbReference type="VEuPathDB" id="CryptoDB:ChTU502y2012_406g0615"/>
<dbReference type="VEuPathDB" id="CryptoDB:CHUDEA6_1790"/>
<accession>A0A0S4THC3</accession>
<keyword evidence="3" id="KW-1185">Reference proteome</keyword>
<protein>
    <submittedName>
        <fullName evidence="2">Uncharacterized protein with Armadillo-like helical</fullName>
    </submittedName>
</protein>
<dbReference type="EMBL" id="JTAI01000007">
    <property type="protein sequence ID" value="PPS97710.1"/>
    <property type="molecule type" value="Genomic_DNA"/>
</dbReference>
<reference evidence="1" key="2">
    <citation type="submission" date="2015-08" db="EMBL/GenBank/DDBJ databases">
        <authorList>
            <person name="Babu N.S."/>
            <person name="Beckwith C.J."/>
            <person name="Beseler K.G."/>
            <person name="Brison A."/>
            <person name="Carone J.V."/>
            <person name="Caskin T.P."/>
            <person name="Diamond M."/>
            <person name="Durham M.E."/>
            <person name="Foxe J.M."/>
            <person name="Go M."/>
            <person name="Henderson B.A."/>
            <person name="Jones I.B."/>
            <person name="McGettigan J.A."/>
            <person name="Micheletti S.J."/>
            <person name="Nasrallah M.E."/>
            <person name="Ortiz D."/>
            <person name="Piller C.R."/>
            <person name="Privatt S.R."/>
            <person name="Schneider S.L."/>
            <person name="Sharp S."/>
            <person name="Smith T.C."/>
            <person name="Stanton J.D."/>
            <person name="Ullery H.E."/>
            <person name="Wilson R.J."/>
            <person name="Serrano M.G."/>
            <person name="Buck G."/>
            <person name="Lee V."/>
            <person name="Wang Y."/>
            <person name="Carvalho R."/>
            <person name="Voegtly L."/>
            <person name="Shi R."/>
            <person name="Duckworth R."/>
            <person name="Johnson A."/>
            <person name="Loviza R."/>
            <person name="Walstead R."/>
            <person name="Shah Z."/>
            <person name="Kiflezghi M."/>
            <person name="Wade K."/>
            <person name="Ball S.L."/>
            <person name="Bradley K.W."/>
            <person name="Asai D.J."/>
            <person name="Bowman C.A."/>
            <person name="Russell D.A."/>
            <person name="Pope W.H."/>
            <person name="Jacobs-Sera D."/>
            <person name="Hendrix R.W."/>
            <person name="Hatfull G.F."/>
        </authorList>
    </citation>
    <scope>NUCLEOTIDE SEQUENCE [LARGE SCALE GENOMIC DNA]</scope>
</reference>
<reference evidence="2 3" key="3">
    <citation type="submission" date="2017-10" db="EMBL/GenBank/DDBJ databases">
        <title>Consistent, comparative and evidence-based genome annotation and re-annotation for the closely-related species, Cryptosporidium parvum, C. hominis and C. tyzzeri.</title>
        <authorList>
            <person name="Baptista R.P."/>
            <person name="Li Y."/>
            <person name="Sateriale A."/>
            <person name="Striepen B."/>
            <person name="Kissinger J.C."/>
        </authorList>
    </citation>
    <scope>NUCLEOTIDE SEQUENCE [LARGE SCALE GENOMIC DNA]</scope>
    <source>
        <strain evidence="2">30976</strain>
    </source>
</reference>
<dbReference type="SUPFAM" id="SSF48371">
    <property type="entry name" value="ARM repeat"/>
    <property type="match status" value="1"/>
</dbReference>
<evidence type="ECO:0000313" key="1">
    <source>
        <dbReference type="EMBL" id="CUV06604.1"/>
    </source>
</evidence>
<dbReference type="Proteomes" id="UP001429100">
    <property type="component" value="Unassembled WGS sequence"/>
</dbReference>
<dbReference type="OrthoDB" id="344183at2759"/>
<dbReference type="InterPro" id="IPR016024">
    <property type="entry name" value="ARM-type_fold"/>
</dbReference>
<dbReference type="AlphaFoldDB" id="A0A0S4THC3"/>
<dbReference type="Proteomes" id="UP000199752">
    <property type="component" value="Chromosome 6"/>
</dbReference>
<name>A0A0S4THC3_CRYHO</name>
<reference evidence="2 3" key="1">
    <citation type="submission" date="2014-11" db="EMBL/GenBank/DDBJ databases">
        <title>Comparative genomic analysis of Cryptosporidium hominis reveals occurrence of genetic recombination in virulent subtypes.</title>
        <authorList>
            <person name="Guo Y."/>
            <person name="Tang K."/>
            <person name="Frace M."/>
            <person name="Li N."/>
            <person name="Roellig D.M."/>
            <person name="Sammons S."/>
            <person name="Knipe K."/>
            <person name="Rowe L."/>
            <person name="Feng Y."/>
            <person name="Xiao L."/>
        </authorList>
    </citation>
    <scope>NUCLEOTIDE SEQUENCE [LARGE SCALE GENOMIC DNA]</scope>
    <source>
        <strain evidence="2">30976</strain>
    </source>
</reference>
<gene>
    <name evidence="1" type="ORF">CHUDEA6_1790</name>
    <name evidence="2" type="ORF">GY17_00000183</name>
</gene>
<evidence type="ECO:0000313" key="3">
    <source>
        <dbReference type="Proteomes" id="UP001429100"/>
    </source>
</evidence>
<organism evidence="1">
    <name type="scientific">Cryptosporidium hominis</name>
    <dbReference type="NCBI Taxonomy" id="237895"/>
    <lineage>
        <taxon>Eukaryota</taxon>
        <taxon>Sar</taxon>
        <taxon>Alveolata</taxon>
        <taxon>Apicomplexa</taxon>
        <taxon>Conoidasida</taxon>
        <taxon>Coccidia</taxon>
        <taxon>Eucoccidiorida</taxon>
        <taxon>Eimeriorina</taxon>
        <taxon>Cryptosporidiidae</taxon>
        <taxon>Cryptosporidium</taxon>
    </lineage>
</organism>
<sequence length="959" mass="109995">MILNKKIESKKKRKQRGILFGYESNSGGVISDENIHVTLDELTRKIPEITFDLTKNNNGTNSADYELFNHILVLLGDLLRIFNSTIIFTNESNYFETFNKMAKLFEGIVIWLSVNDSKILTTIIYSIPLLIDILVNLKRQCINIRAKKRQYVEHSELNTIIQKSIKKAIQIFSCLSVSTETRVRVACVYCTTLIAKLEEFDMSIIEDALSTPISPINYLDSKTNNCLLIQGDTTHPELFVASIPKFHEANSRQSFTHLFSIINYERIISNCGSNNDLFDKGWLSRRLDDESPAVRFEIFMLIYELIENIKIKNSKALLNSINEIVYDCFLDENIAIQSLVSEIITNLSETSPISINNINKILPIINDSNIYTRYNILKVISNSYFEDVEALHKALTAVLESPLLRFDEKLVFNVFSSAAIKNSTFAHEIIPILFEQYYIKEEEIYHASISIFLFWAIWKTPSIVKNISFDLLLLYPAAKFNFSSNMPDLRIRVSNENAGSYNFEVKPQLYNSNILNYSLGLYPMKLKNKYINTNLFRKGLFVSIGNIQINEFLKSTTMEMCLSEHSPIESIFKFSISKFTSITYITMNRKSFFNLLEVLNSYLKIKKINPRTNVMFNISSVQFLMGSKFFTQSNLIKCHINFGASPKEFRNVNLPISYSIWPVNSKFNSELCKLFDSNVLICSSFIISSPDICGSISSSYFFENYMPKKNKYEKLCLLLGNLTDKLIEFRSLFCQCIICKFNTYYQESHPEYLDGSSKVVFSKIKDIILKRTKTKFYTFPFKVLQKIPVCISFDVHSSINKEKTSIDQSVHLFIQIPQALGFKNSEVNQLGDNNNRKSLICGSHTILNEVNSINFESYNTANVYCQINKSTSFIATHSKKDDPIKNDTIPFMVDSRQAYVFPIAKDTLRISITDLIQIKFDYPIGSPVTMNVAVVNKKSCLVSTISNLFPMNIHPNIMA</sequence>
<dbReference type="VEuPathDB" id="CryptoDB:Chro.60216"/>
<proteinExistence type="predicted"/>
<dbReference type="EMBL" id="LN877952">
    <property type="protein sequence ID" value="CUV06604.1"/>
    <property type="molecule type" value="Genomic_DNA"/>
</dbReference>
<dbReference type="VEuPathDB" id="CryptoDB:GY17_00000183"/>